<name>A0A9W5WTQ6_BABOV</name>
<keyword evidence="2" id="KW-0472">Membrane</keyword>
<feature type="compositionally biased region" description="Polar residues" evidence="1">
    <location>
        <begin position="167"/>
        <end position="189"/>
    </location>
</feature>
<evidence type="ECO:0000256" key="2">
    <source>
        <dbReference type="SAM" id="Phobius"/>
    </source>
</evidence>
<keyword evidence="2" id="KW-0812">Transmembrane</keyword>
<dbReference type="OrthoDB" id="366078at2759"/>
<proteinExistence type="predicted"/>
<dbReference type="AlphaFoldDB" id="A0A9W5WTQ6"/>
<dbReference type="Proteomes" id="UP001057455">
    <property type="component" value="Unassembled WGS sequence"/>
</dbReference>
<sequence length="209" mass="22917">MEGLDLNSIDLSMNTHGTYKSRLQKIGEFFMNYAALLCLLDCIVLPILIGLFGILDIFKGFDALAGPFHVSAVLHQQLALEQLLGLAGSERLYVSVLLGIVREFHQELRDLTDHAFNHLGVHHDGAHENTDDTQELEETHTNQGVGEKVLLNRWVACSSRDQGGEKVTNTLSDTSDGHQGNSCSKSGDSTVIPGTELVVEWRKAVHASL</sequence>
<organism evidence="3 4">
    <name type="scientific">Babesia ovis</name>
    <dbReference type="NCBI Taxonomy" id="5869"/>
    <lineage>
        <taxon>Eukaryota</taxon>
        <taxon>Sar</taxon>
        <taxon>Alveolata</taxon>
        <taxon>Apicomplexa</taxon>
        <taxon>Aconoidasida</taxon>
        <taxon>Piroplasmida</taxon>
        <taxon>Babesiidae</taxon>
        <taxon>Babesia</taxon>
    </lineage>
</organism>
<reference evidence="3" key="1">
    <citation type="submission" date="2019-12" db="EMBL/GenBank/DDBJ databases">
        <title>Genome sequence of Babesia ovis.</title>
        <authorList>
            <person name="Yamagishi J."/>
            <person name="Sevinc F."/>
            <person name="Xuan X."/>
        </authorList>
    </citation>
    <scope>NUCLEOTIDE SEQUENCE</scope>
    <source>
        <strain evidence="3">Selcuk</strain>
    </source>
</reference>
<evidence type="ECO:0000256" key="1">
    <source>
        <dbReference type="SAM" id="MobiDB-lite"/>
    </source>
</evidence>
<keyword evidence="4" id="KW-1185">Reference proteome</keyword>
<accession>A0A9W5WTQ6</accession>
<gene>
    <name evidence="3" type="ORF">BaOVIS_004850</name>
</gene>
<feature type="transmembrane region" description="Helical" evidence="2">
    <location>
        <begin position="30"/>
        <end position="55"/>
    </location>
</feature>
<dbReference type="EMBL" id="BLIY01000003">
    <property type="protein sequence ID" value="GFE53081.1"/>
    <property type="molecule type" value="Genomic_DNA"/>
</dbReference>
<evidence type="ECO:0000313" key="4">
    <source>
        <dbReference type="Proteomes" id="UP001057455"/>
    </source>
</evidence>
<feature type="region of interest" description="Disordered" evidence="1">
    <location>
        <begin position="163"/>
        <end position="189"/>
    </location>
</feature>
<protein>
    <submittedName>
        <fullName evidence="3">Uncharacterized protein</fullName>
    </submittedName>
</protein>
<comment type="caution">
    <text evidence="3">The sequence shown here is derived from an EMBL/GenBank/DDBJ whole genome shotgun (WGS) entry which is preliminary data.</text>
</comment>
<keyword evidence="2" id="KW-1133">Transmembrane helix</keyword>
<evidence type="ECO:0000313" key="3">
    <source>
        <dbReference type="EMBL" id="GFE53081.1"/>
    </source>
</evidence>